<dbReference type="PIRSF" id="PIRSF001589">
    <property type="entry name" value="Asn_synthetase_glu-h"/>
    <property type="match status" value="1"/>
</dbReference>
<name>A0A8D5AJE0_9GAMM</name>
<evidence type="ECO:0000256" key="7">
    <source>
        <dbReference type="ARBA" id="ARBA00048741"/>
    </source>
</evidence>
<dbReference type="AlphaFoldDB" id="A0A8D5AJE0"/>
<dbReference type="KEGG" id="moz:MoryE10_05670"/>
<dbReference type="InterPro" id="IPR017932">
    <property type="entry name" value="GATase_2_dom"/>
</dbReference>
<evidence type="ECO:0000256" key="1">
    <source>
        <dbReference type="ARBA" id="ARBA00005187"/>
    </source>
</evidence>
<evidence type="ECO:0000256" key="2">
    <source>
        <dbReference type="ARBA" id="ARBA00005752"/>
    </source>
</evidence>
<organism evidence="9 10">
    <name type="scientific">Methylogaea oryzae</name>
    <dbReference type="NCBI Taxonomy" id="1295382"/>
    <lineage>
        <taxon>Bacteria</taxon>
        <taxon>Pseudomonadati</taxon>
        <taxon>Pseudomonadota</taxon>
        <taxon>Gammaproteobacteria</taxon>
        <taxon>Methylococcales</taxon>
        <taxon>Methylococcaceae</taxon>
        <taxon>Methylogaea</taxon>
    </lineage>
</organism>
<sequence>MCGIAGFAGEGSREDVVAMNTALAHRGPDGEGYHEDAARRLFLAHRRLAVLDIQAGTQPMWNEDGRVCVVFNGEIYNHAELRQELLGKGHVFRSHHSDTEVLVHGYEEWGDGLPLRLNGMFAFAVYDAGRGRLFLARDRFGEKPLYYFSSPKLFAFGSEVTALRRHSGINPAIDTLALQKFFAYSFIPAPHSLYQGIRKLPPGHALSCDLATLRTSEREYWRFRIEPFETVPADAESAWREELRHLLRQAVKRRLASDVPLGLFTSGGIDSSAMLAYAAAESGAQPIETFAIGFREASYDESPHARRIAHAFGSAHHEEILDIDKARELIPDVLRRLDEPMADASIVPTYLLCKFARQHVTVALGGDGGDELFAGYDPFRALRLAGWYRRLVPGWGHKLIQSCAAGLPVSDANMNFSFKLQRALRGAGHGPAFWNPVWLGAVGPDELEQLCNEPISPEALYQEAIAAWESSSADNVVDRSLEFYTRFYLPDDILTKVDRASMMVSLEVRTPFLDNDLADFARRLPHTFKLRGGCGKYLLKQALRGVIPEAIIRRPKKGFGMPIARWLRDWPMPAAPAAAAGLNSDWMRARWDSHRAGSADHRQLLWAWLALCRHLQTEEAQ</sequence>
<proteinExistence type="inferred from homology"/>
<dbReference type="PROSITE" id="PS51278">
    <property type="entry name" value="GATASE_TYPE_2"/>
    <property type="match status" value="1"/>
</dbReference>
<evidence type="ECO:0000256" key="4">
    <source>
        <dbReference type="ARBA" id="ARBA00022741"/>
    </source>
</evidence>
<keyword evidence="6" id="KW-0315">Glutamine amidotransferase</keyword>
<accession>A0A8D5AJE0</accession>
<keyword evidence="4" id="KW-0547">Nucleotide-binding</keyword>
<dbReference type="GO" id="GO:0005829">
    <property type="term" value="C:cytosol"/>
    <property type="evidence" value="ECO:0007669"/>
    <property type="project" value="TreeGrafter"/>
</dbReference>
<comment type="pathway">
    <text evidence="1">Amino-acid biosynthesis; L-asparagine biosynthesis; L-asparagine from L-aspartate (L-Gln route): step 1/1.</text>
</comment>
<dbReference type="PANTHER" id="PTHR43284">
    <property type="entry name" value="ASPARAGINE SYNTHETASE (GLUTAMINE-HYDROLYZING)"/>
    <property type="match status" value="1"/>
</dbReference>
<feature type="domain" description="Glutamine amidotransferase type-2" evidence="8">
    <location>
        <begin position="2"/>
        <end position="211"/>
    </location>
</feature>
<dbReference type="InterPro" id="IPR033738">
    <property type="entry name" value="AsnB_N"/>
</dbReference>
<comment type="similarity">
    <text evidence="2">Belongs to the asparagine synthetase family.</text>
</comment>
<dbReference type="Proteomes" id="UP000824988">
    <property type="component" value="Chromosome"/>
</dbReference>
<evidence type="ECO:0000256" key="6">
    <source>
        <dbReference type="ARBA" id="ARBA00022962"/>
    </source>
</evidence>
<dbReference type="NCBIfam" id="TIGR01536">
    <property type="entry name" value="asn_synth_AEB"/>
    <property type="match status" value="1"/>
</dbReference>
<comment type="catalytic activity">
    <reaction evidence="7">
        <text>L-aspartate + L-glutamine + ATP + H2O = L-asparagine + L-glutamate + AMP + diphosphate + H(+)</text>
        <dbReference type="Rhea" id="RHEA:12228"/>
        <dbReference type="ChEBI" id="CHEBI:15377"/>
        <dbReference type="ChEBI" id="CHEBI:15378"/>
        <dbReference type="ChEBI" id="CHEBI:29985"/>
        <dbReference type="ChEBI" id="CHEBI:29991"/>
        <dbReference type="ChEBI" id="CHEBI:30616"/>
        <dbReference type="ChEBI" id="CHEBI:33019"/>
        <dbReference type="ChEBI" id="CHEBI:58048"/>
        <dbReference type="ChEBI" id="CHEBI:58359"/>
        <dbReference type="ChEBI" id="CHEBI:456215"/>
        <dbReference type="EC" id="6.3.5.4"/>
    </reaction>
</comment>
<dbReference type="GO" id="GO:0004066">
    <property type="term" value="F:asparagine synthase (glutamine-hydrolyzing) activity"/>
    <property type="evidence" value="ECO:0007669"/>
    <property type="project" value="UniProtKB-EC"/>
</dbReference>
<dbReference type="EMBL" id="AP019782">
    <property type="protein sequence ID" value="BBL69961.1"/>
    <property type="molecule type" value="Genomic_DNA"/>
</dbReference>
<dbReference type="RefSeq" id="WP_221048140.1">
    <property type="nucleotide sequence ID" value="NZ_AP019782.1"/>
</dbReference>
<evidence type="ECO:0000313" key="10">
    <source>
        <dbReference type="Proteomes" id="UP000824988"/>
    </source>
</evidence>
<protein>
    <recommendedName>
        <fullName evidence="3">asparagine synthase (glutamine-hydrolyzing)</fullName>
        <ecNumber evidence="3">6.3.5.4</ecNumber>
    </recommendedName>
</protein>
<evidence type="ECO:0000259" key="8">
    <source>
        <dbReference type="PROSITE" id="PS51278"/>
    </source>
</evidence>
<dbReference type="PANTHER" id="PTHR43284:SF1">
    <property type="entry name" value="ASPARAGINE SYNTHETASE"/>
    <property type="match status" value="1"/>
</dbReference>
<dbReference type="InterPro" id="IPR006426">
    <property type="entry name" value="Asn_synth_AEB"/>
</dbReference>
<reference evidence="9" key="1">
    <citation type="submission" date="2019-06" db="EMBL/GenBank/DDBJ databases">
        <title>Complete genome sequence of Methylogaea oryzae strain JCM16910.</title>
        <authorList>
            <person name="Asakawa S."/>
        </authorList>
    </citation>
    <scope>NUCLEOTIDE SEQUENCE</scope>
    <source>
        <strain evidence="9">E10</strain>
    </source>
</reference>
<evidence type="ECO:0000256" key="3">
    <source>
        <dbReference type="ARBA" id="ARBA00012737"/>
    </source>
</evidence>
<gene>
    <name evidence="9" type="ORF">MoryE10_05670</name>
</gene>
<dbReference type="InterPro" id="IPR001962">
    <property type="entry name" value="Asn_synthase"/>
</dbReference>
<dbReference type="Pfam" id="PF00733">
    <property type="entry name" value="Asn_synthase"/>
    <property type="match status" value="1"/>
</dbReference>
<dbReference type="GO" id="GO:0005524">
    <property type="term" value="F:ATP binding"/>
    <property type="evidence" value="ECO:0007669"/>
    <property type="project" value="UniProtKB-KW"/>
</dbReference>
<dbReference type="GO" id="GO:0006529">
    <property type="term" value="P:asparagine biosynthetic process"/>
    <property type="evidence" value="ECO:0007669"/>
    <property type="project" value="InterPro"/>
</dbReference>
<evidence type="ECO:0000256" key="5">
    <source>
        <dbReference type="ARBA" id="ARBA00022840"/>
    </source>
</evidence>
<keyword evidence="5" id="KW-0067">ATP-binding</keyword>
<dbReference type="Pfam" id="PF13537">
    <property type="entry name" value="GATase_7"/>
    <property type="match status" value="1"/>
</dbReference>
<dbReference type="InterPro" id="IPR051786">
    <property type="entry name" value="ASN_synthetase/amidase"/>
</dbReference>
<dbReference type="CDD" id="cd01991">
    <property type="entry name" value="Asn_synthase_B_C"/>
    <property type="match status" value="1"/>
</dbReference>
<dbReference type="EC" id="6.3.5.4" evidence="3"/>
<dbReference type="CDD" id="cd00712">
    <property type="entry name" value="AsnB"/>
    <property type="match status" value="1"/>
</dbReference>
<evidence type="ECO:0000313" key="9">
    <source>
        <dbReference type="EMBL" id="BBL69961.1"/>
    </source>
</evidence>
<keyword evidence="10" id="KW-1185">Reference proteome</keyword>